<dbReference type="AlphaFoldDB" id="A0A238IUS7"/>
<protein>
    <submittedName>
        <fullName evidence="1">Squalene/phytoene synthase</fullName>
    </submittedName>
</protein>
<reference evidence="1 2" key="1">
    <citation type="submission" date="2017-05" db="EMBL/GenBank/DDBJ databases">
        <authorList>
            <person name="Song R."/>
            <person name="Chenine A.L."/>
            <person name="Ruprecht R.M."/>
        </authorList>
    </citation>
    <scope>NUCLEOTIDE SEQUENCE [LARGE SCALE GENOMIC DNA]</scope>
    <source>
        <strain evidence="1 2">CECT 8489</strain>
    </source>
</reference>
<dbReference type="Gene3D" id="1.10.600.10">
    <property type="entry name" value="Farnesyl Diphosphate Synthase"/>
    <property type="match status" value="1"/>
</dbReference>
<dbReference type="OrthoDB" id="9814909at2"/>
<keyword evidence="2" id="KW-1185">Reference proteome</keyword>
<proteinExistence type="predicted"/>
<accession>A0A238IUS7</accession>
<dbReference type="InterPro" id="IPR002060">
    <property type="entry name" value="Squ/phyt_synthse"/>
</dbReference>
<gene>
    <name evidence="1" type="ORF">BOA8489_00248</name>
</gene>
<organism evidence="1 2">
    <name type="scientific">Boseongicola aestuarii</name>
    <dbReference type="NCBI Taxonomy" id="1470561"/>
    <lineage>
        <taxon>Bacteria</taxon>
        <taxon>Pseudomonadati</taxon>
        <taxon>Pseudomonadota</taxon>
        <taxon>Alphaproteobacteria</taxon>
        <taxon>Rhodobacterales</taxon>
        <taxon>Paracoccaceae</taxon>
        <taxon>Boseongicola</taxon>
    </lineage>
</organism>
<dbReference type="SUPFAM" id="SSF48576">
    <property type="entry name" value="Terpenoid synthases"/>
    <property type="match status" value="1"/>
</dbReference>
<name>A0A238IUS7_9RHOB</name>
<dbReference type="Pfam" id="PF00494">
    <property type="entry name" value="SQS_PSY"/>
    <property type="match status" value="1"/>
</dbReference>
<dbReference type="RefSeq" id="WP_093972149.1">
    <property type="nucleotide sequence ID" value="NZ_FXXQ01000001.1"/>
</dbReference>
<dbReference type="Proteomes" id="UP000201838">
    <property type="component" value="Unassembled WGS sequence"/>
</dbReference>
<dbReference type="EMBL" id="FXXQ01000001">
    <property type="protein sequence ID" value="SMX22158.1"/>
    <property type="molecule type" value="Genomic_DNA"/>
</dbReference>
<dbReference type="InterPro" id="IPR008949">
    <property type="entry name" value="Isoprenoid_synthase_dom_sf"/>
</dbReference>
<evidence type="ECO:0000313" key="2">
    <source>
        <dbReference type="Proteomes" id="UP000201838"/>
    </source>
</evidence>
<evidence type="ECO:0000313" key="1">
    <source>
        <dbReference type="EMBL" id="SMX22158.1"/>
    </source>
</evidence>
<sequence>MTLQACADIVQRGDPDRFAAAMVAPVDARRVLFPLYAFNVEVARAPWVTEEPMIAEMRLQWWRDALEEIAKGKKVRKHEVTTPLADVLHAPLAETLDRLVQARRWDIYRDAFDDTDHFDHYLKMTGGLLMWTCAHVLGAGINTTDRIFALGKATALVRFLKAVPALEKRGRIPLVDGRPEKIAALATTALENLPNMQHLKAAVPKPARGALIEAWETQALLHQIARNPSRVAAGAIGLSEFRKRARLARWAL</sequence>